<name>A0A2Z7AER1_9LAMI</name>
<sequence>MGMTTVIKFLFCALVFTQTPELTIGAMHSTVKCIEKERIALITFKQLLMDESNRLSSWIGQECCEWEGVTCSNKTSHVVKLDLHNPTVIDYARFQDGIDHDEYAANYSKTCLRGEISPSILDLKLLQYLDLSMNNFSGFEIPKLFGSLTYLRYLNLSAARFEGKIPPHIGNLSRLEYLDLSDFWLNRLTSDSIHWISRVSSLKHLDFSGVKLGEAEDWLVSINMLPDLMKVNFSNTLVGSIPHLPNVNFTSLVSLDLQWNTINSEIPRWLFNLSGLVELRLDGNGFYGSIPQSLEKLVSLRVLGLSSNFLNSSMPSTLLNLSSLSYLDLSQNKFQGPIADGILNLCKLKFLDLTENRFTGEIPDLGVTKDGCLQDLEYLRLSYNSLTGSIPRSLGTLSNLREFDFQNNRLSGDIPLSIGLLSNLEKLDLSNNSLSGMVTELHLHKLINLIELSVSLNDLFFNLSSDWIPPFQLQTIKLTSCAVGPLFPSWLQTQRNVTDLRMSRSSISDTLPGWFEKVFSRVKYLDISNNNISGLLPQFQETNNPERRLIFHSNNIDGPLRPLPSDVYLLDVSNNALSGSIPVQNATNMKLGVLVLSNNQLTGPFPSFLCDAMSMTILDLANNQFHGTLPECIGDMENLSMLDLTNNTLHGEIPTSLSNLGLTSLHLSNNSFKGKLVSLENMSFLSILDVGRNSFTGTIPQWIGERLQSLKFLSLQSNGFYGEIPQNLCQLPQLQLLNLASNNISGKIPECYKNLTGMIEEHSAIEYLILDVDYGGSILEIVNGIERRYTKTMPFLTSLDLSNNNIVGEIPRSITKLIGLRNLNLAGNHLTGRIPKDIGAMQELISLDLSRNNLSGQIPSSMSSLNYLTHLNLSFNDLSGRIPTGNQLQVIENPSIYVGNKGLCGAPILKSCDGDAAVPPVQATGDSIEDVDDSLFPWFYAGIGPGFLVGFLVVVGTLHFVKSWSGGKYVVSEQFPAGLRVLVVDDDVVCLRVLEQMLRKCMYNVTSCSQATLALKLLRERKGCYDIVLSDVHMPDMDGFRLLELVGLEMDLPVIMISADGRTDLVMRGIRHGACDYLIKPIRDEELKNIWQHVVRKRWNGNKEPEHSDSLEDSDRNKRACDDAEYGSSVNEGGDGLLKSQKKRRETKDDDSSELESDDPTMAKKPRVVWSVDLHQQFVSAVNQLGIDKAVPKRILELMNVPGLTRENVASHLQKFRLYLKRLSGVAQQQGGLPSSYCGSLEQTPNLASIGRFDIQAFAASGQLPPQTLAAIHAEFLSRPAGNLVLSAVDQPALLHASLQGPKCIPVDQNVAYGQPLIKCSSSIIKQISQPLMSNEDGQSEFRAWSSKDIDVAPTCNSSSVVEASGNMLASFVQQQQQQRRQHQLEQQRQSIILEPSCSINVQPSCLVVPSQSSANFQPVNSPVSVNQNFSFGNTTMDYNNTSVQSNNPSGFGQLLDVECKPAYMLSEFSASGSVSSVTSSTKNTEGSVTNMHYMQNSYSGKTDRVLGQESIRNPVYVGKGAPIPSRFAVDEHEYSLGNINHVNIFAENNPNKVKQEPNMDFTDNVKVGIPVRQHFPQMI</sequence>
<dbReference type="Proteomes" id="UP000250235">
    <property type="component" value="Unassembled WGS sequence"/>
</dbReference>
<dbReference type="InterPro" id="IPR009057">
    <property type="entry name" value="Homeodomain-like_sf"/>
</dbReference>
<evidence type="ECO:0000256" key="4">
    <source>
        <dbReference type="ARBA" id="ARBA00009592"/>
    </source>
</evidence>
<keyword evidence="14" id="KW-0805">Transcription regulation</keyword>
<evidence type="ECO:0000313" key="26">
    <source>
        <dbReference type="EMBL" id="KZV19552.1"/>
    </source>
</evidence>
<evidence type="ECO:0000256" key="9">
    <source>
        <dbReference type="ARBA" id="ARBA00022729"/>
    </source>
</evidence>
<dbReference type="InterPro" id="IPR032675">
    <property type="entry name" value="LRR_dom_sf"/>
</dbReference>
<dbReference type="InterPro" id="IPR001789">
    <property type="entry name" value="Sig_transdc_resp-reg_receiver"/>
</dbReference>
<keyword evidence="11" id="KW-0932">Cytokinin signaling pathway</keyword>
<comment type="similarity">
    <text evidence="4">Belongs to the RLP family.</text>
</comment>
<dbReference type="Gene3D" id="3.80.10.10">
    <property type="entry name" value="Ribonuclease Inhibitor"/>
    <property type="match status" value="4"/>
</dbReference>
<evidence type="ECO:0000256" key="16">
    <source>
        <dbReference type="ARBA" id="ARBA00023136"/>
    </source>
</evidence>
<evidence type="ECO:0000256" key="1">
    <source>
        <dbReference type="ARBA" id="ARBA00004123"/>
    </source>
</evidence>
<dbReference type="PRINTS" id="PR00019">
    <property type="entry name" value="LEURICHRPT"/>
</dbReference>
<dbReference type="Pfam" id="PF08263">
    <property type="entry name" value="LRRNT_2"/>
    <property type="match status" value="1"/>
</dbReference>
<dbReference type="FunFam" id="3.80.10.10:FF:000383">
    <property type="entry name" value="Leucine-rich repeat receptor protein kinase EMS1"/>
    <property type="match status" value="1"/>
</dbReference>
<protein>
    <recommendedName>
        <fullName evidence="28">Two-component response regulator</fullName>
    </recommendedName>
</protein>
<dbReference type="GO" id="GO:0005634">
    <property type="term" value="C:nucleus"/>
    <property type="evidence" value="ECO:0007669"/>
    <property type="project" value="UniProtKB-SubCell"/>
</dbReference>
<dbReference type="SMART" id="SM00448">
    <property type="entry name" value="REC"/>
    <property type="match status" value="1"/>
</dbReference>
<feature type="domain" description="Response regulatory" evidence="24">
    <location>
        <begin position="980"/>
        <end position="1095"/>
    </location>
</feature>
<evidence type="ECO:0000256" key="19">
    <source>
        <dbReference type="ARBA" id="ARBA00023180"/>
    </source>
</evidence>
<evidence type="ECO:0000256" key="17">
    <source>
        <dbReference type="ARBA" id="ARBA00023159"/>
    </source>
</evidence>
<feature type="compositionally biased region" description="Basic and acidic residues" evidence="22">
    <location>
        <begin position="1101"/>
        <end position="1122"/>
    </location>
</feature>
<evidence type="ECO:0000256" key="7">
    <source>
        <dbReference type="ARBA" id="ARBA00022614"/>
    </source>
</evidence>
<dbReference type="SMART" id="SM00369">
    <property type="entry name" value="LRR_TYP"/>
    <property type="match status" value="12"/>
</dbReference>
<evidence type="ECO:0000256" key="5">
    <source>
        <dbReference type="ARBA" id="ARBA00022475"/>
    </source>
</evidence>
<dbReference type="GO" id="GO:0006952">
    <property type="term" value="P:defense response"/>
    <property type="evidence" value="ECO:0007669"/>
    <property type="project" value="UniProtKB-ARBA"/>
</dbReference>
<accession>A0A2Z7AER1</accession>
<reference evidence="26 27" key="1">
    <citation type="journal article" date="2015" name="Proc. Natl. Acad. Sci. U.S.A.">
        <title>The resurrection genome of Boea hygrometrica: A blueprint for survival of dehydration.</title>
        <authorList>
            <person name="Xiao L."/>
            <person name="Yang G."/>
            <person name="Zhang L."/>
            <person name="Yang X."/>
            <person name="Zhao S."/>
            <person name="Ji Z."/>
            <person name="Zhou Q."/>
            <person name="Hu M."/>
            <person name="Wang Y."/>
            <person name="Chen M."/>
            <person name="Xu Y."/>
            <person name="Jin H."/>
            <person name="Xiao X."/>
            <person name="Hu G."/>
            <person name="Bao F."/>
            <person name="Hu Y."/>
            <person name="Wan P."/>
            <person name="Li L."/>
            <person name="Deng X."/>
            <person name="Kuang T."/>
            <person name="Xiang C."/>
            <person name="Zhu J.K."/>
            <person name="Oliver M.J."/>
            <person name="He Y."/>
        </authorList>
    </citation>
    <scope>NUCLEOTIDE SEQUENCE [LARGE SCALE GENOMIC DNA]</scope>
    <source>
        <strain evidence="27">cv. XS01</strain>
    </source>
</reference>
<dbReference type="InterPro" id="IPR006447">
    <property type="entry name" value="Myb_dom_plants"/>
</dbReference>
<keyword evidence="5" id="KW-1003">Cell membrane</keyword>
<keyword evidence="12" id="KW-1133">Transmembrane helix</keyword>
<evidence type="ECO:0000256" key="13">
    <source>
        <dbReference type="ARBA" id="ARBA00023012"/>
    </source>
</evidence>
<evidence type="ECO:0000256" key="21">
    <source>
        <dbReference type="PROSITE-ProRule" id="PRU00169"/>
    </source>
</evidence>
<evidence type="ECO:0000313" key="27">
    <source>
        <dbReference type="Proteomes" id="UP000250235"/>
    </source>
</evidence>
<dbReference type="PANTHER" id="PTHR48063">
    <property type="entry name" value="LRR RECEPTOR-LIKE KINASE"/>
    <property type="match status" value="1"/>
</dbReference>
<dbReference type="GO" id="GO:0003677">
    <property type="term" value="F:DNA binding"/>
    <property type="evidence" value="ECO:0007669"/>
    <property type="project" value="UniProtKB-KW"/>
</dbReference>
<dbReference type="OrthoDB" id="1600340at2759"/>
<dbReference type="Pfam" id="PF23598">
    <property type="entry name" value="LRR_14"/>
    <property type="match status" value="1"/>
</dbReference>
<dbReference type="FunFam" id="3.80.10.10:FF:000095">
    <property type="entry name" value="LRR receptor-like serine/threonine-protein kinase GSO1"/>
    <property type="match status" value="2"/>
</dbReference>
<dbReference type="Pfam" id="PF00560">
    <property type="entry name" value="LRR_1"/>
    <property type="match status" value="7"/>
</dbReference>
<feature type="compositionally biased region" description="Acidic residues" evidence="22">
    <location>
        <begin position="1149"/>
        <end position="1159"/>
    </location>
</feature>
<keyword evidence="7" id="KW-0433">Leucine-rich repeat</keyword>
<evidence type="ECO:0008006" key="28">
    <source>
        <dbReference type="Google" id="ProtNLM"/>
    </source>
</evidence>
<keyword evidence="6 21" id="KW-0597">Phosphoprotein</keyword>
<dbReference type="InterPro" id="IPR017930">
    <property type="entry name" value="Myb_dom"/>
</dbReference>
<dbReference type="InterPro" id="IPR055414">
    <property type="entry name" value="LRR_R13L4/SHOC2-like"/>
</dbReference>
<keyword evidence="16" id="KW-0472">Membrane</keyword>
<dbReference type="SUPFAM" id="SSF46689">
    <property type="entry name" value="Homeodomain-like"/>
    <property type="match status" value="1"/>
</dbReference>
<dbReference type="InterPro" id="IPR001611">
    <property type="entry name" value="Leu-rich_rpt"/>
</dbReference>
<feature type="region of interest" description="Disordered" evidence="22">
    <location>
        <begin position="1101"/>
        <end position="1162"/>
    </location>
</feature>
<evidence type="ECO:0000256" key="2">
    <source>
        <dbReference type="ARBA" id="ARBA00004251"/>
    </source>
</evidence>
<dbReference type="Pfam" id="PF13855">
    <property type="entry name" value="LRR_8"/>
    <property type="match status" value="1"/>
</dbReference>
<dbReference type="GO" id="GO:0051707">
    <property type="term" value="P:response to other organism"/>
    <property type="evidence" value="ECO:0007669"/>
    <property type="project" value="UniProtKB-ARBA"/>
</dbReference>
<evidence type="ECO:0000256" key="6">
    <source>
        <dbReference type="ARBA" id="ARBA00022553"/>
    </source>
</evidence>
<keyword evidence="19" id="KW-0325">Glycoprotein</keyword>
<dbReference type="Gene3D" id="3.40.50.2300">
    <property type="match status" value="1"/>
</dbReference>
<dbReference type="InterPro" id="IPR011006">
    <property type="entry name" value="CheY-like_superfamily"/>
</dbReference>
<dbReference type="Pfam" id="PF00072">
    <property type="entry name" value="Response_reg"/>
    <property type="match status" value="1"/>
</dbReference>
<evidence type="ECO:0000256" key="22">
    <source>
        <dbReference type="SAM" id="MobiDB-lite"/>
    </source>
</evidence>
<dbReference type="GO" id="GO:0005886">
    <property type="term" value="C:plasma membrane"/>
    <property type="evidence" value="ECO:0007669"/>
    <property type="project" value="UniProtKB-SubCell"/>
</dbReference>
<dbReference type="SUPFAM" id="SSF52172">
    <property type="entry name" value="CheY-like"/>
    <property type="match status" value="1"/>
</dbReference>
<dbReference type="SUPFAM" id="SSF52058">
    <property type="entry name" value="L domain-like"/>
    <property type="match status" value="2"/>
</dbReference>
<dbReference type="GO" id="GO:0000160">
    <property type="term" value="P:phosphorelay signal transduction system"/>
    <property type="evidence" value="ECO:0007669"/>
    <property type="project" value="UniProtKB-KW"/>
</dbReference>
<evidence type="ECO:0000256" key="23">
    <source>
        <dbReference type="SAM" id="SignalP"/>
    </source>
</evidence>
<dbReference type="InterPro" id="IPR001005">
    <property type="entry name" value="SANT/Myb"/>
</dbReference>
<feature type="modified residue" description="4-aspartylphosphate" evidence="21">
    <location>
        <position position="1031"/>
    </location>
</feature>
<dbReference type="GO" id="GO:0009736">
    <property type="term" value="P:cytokinin-activated signaling pathway"/>
    <property type="evidence" value="ECO:0007669"/>
    <property type="project" value="UniProtKB-KW"/>
</dbReference>
<evidence type="ECO:0000256" key="12">
    <source>
        <dbReference type="ARBA" id="ARBA00022989"/>
    </source>
</evidence>
<dbReference type="NCBIfam" id="TIGR01557">
    <property type="entry name" value="myb_SHAQKYF"/>
    <property type="match status" value="1"/>
</dbReference>
<dbReference type="SUPFAM" id="SSF52047">
    <property type="entry name" value="RNI-like"/>
    <property type="match status" value="1"/>
</dbReference>
<proteinExistence type="inferred from homology"/>
<evidence type="ECO:0000256" key="8">
    <source>
        <dbReference type="ARBA" id="ARBA00022692"/>
    </source>
</evidence>
<keyword evidence="18" id="KW-0804">Transcription</keyword>
<feature type="domain" description="HTH myb-type" evidence="25">
    <location>
        <begin position="1162"/>
        <end position="1221"/>
    </location>
</feature>
<organism evidence="26 27">
    <name type="scientific">Dorcoceras hygrometricum</name>
    <dbReference type="NCBI Taxonomy" id="472368"/>
    <lineage>
        <taxon>Eukaryota</taxon>
        <taxon>Viridiplantae</taxon>
        <taxon>Streptophyta</taxon>
        <taxon>Embryophyta</taxon>
        <taxon>Tracheophyta</taxon>
        <taxon>Spermatophyta</taxon>
        <taxon>Magnoliopsida</taxon>
        <taxon>eudicotyledons</taxon>
        <taxon>Gunneridae</taxon>
        <taxon>Pentapetalae</taxon>
        <taxon>asterids</taxon>
        <taxon>lamiids</taxon>
        <taxon>Lamiales</taxon>
        <taxon>Gesneriaceae</taxon>
        <taxon>Didymocarpoideae</taxon>
        <taxon>Trichosporeae</taxon>
        <taxon>Loxocarpinae</taxon>
        <taxon>Dorcoceras</taxon>
    </lineage>
</organism>
<dbReference type="FunFam" id="3.80.10.10:FF:000111">
    <property type="entry name" value="LRR receptor-like serine/threonine-protein kinase ERECTA"/>
    <property type="match status" value="1"/>
</dbReference>
<comment type="subcellular location">
    <subcellularLocation>
        <location evidence="2">Cell membrane</location>
        <topology evidence="2">Single-pass type I membrane protein</topology>
    </subcellularLocation>
    <subcellularLocation>
        <location evidence="1">Nucleus</location>
    </subcellularLocation>
</comment>
<dbReference type="PANTHER" id="PTHR48063:SF112">
    <property type="entry name" value="RECEPTOR LIKE PROTEIN 30-LIKE"/>
    <property type="match status" value="1"/>
</dbReference>
<evidence type="ECO:0000256" key="20">
    <source>
        <dbReference type="ARBA" id="ARBA00023242"/>
    </source>
</evidence>
<evidence type="ECO:0000259" key="25">
    <source>
        <dbReference type="PROSITE" id="PS51294"/>
    </source>
</evidence>
<evidence type="ECO:0000256" key="15">
    <source>
        <dbReference type="ARBA" id="ARBA00023125"/>
    </source>
</evidence>
<keyword evidence="17" id="KW-0010">Activator</keyword>
<feature type="signal peptide" evidence="23">
    <location>
        <begin position="1"/>
        <end position="17"/>
    </location>
</feature>
<comment type="similarity">
    <text evidence="3">Belongs to the ARR family. Type-B subfamily.</text>
</comment>
<evidence type="ECO:0000256" key="11">
    <source>
        <dbReference type="ARBA" id="ARBA00022864"/>
    </source>
</evidence>
<keyword evidence="20" id="KW-0539">Nucleus</keyword>
<dbReference type="InterPro" id="IPR013210">
    <property type="entry name" value="LRR_N_plant-typ"/>
</dbReference>
<gene>
    <name evidence="26" type="ORF">F511_06414</name>
</gene>
<keyword evidence="10" id="KW-0677">Repeat</keyword>
<evidence type="ECO:0000259" key="24">
    <source>
        <dbReference type="PROSITE" id="PS50110"/>
    </source>
</evidence>
<keyword evidence="13" id="KW-0902">Two-component regulatory system</keyword>
<dbReference type="PROSITE" id="PS50110">
    <property type="entry name" value="RESPONSE_REGULATORY"/>
    <property type="match status" value="1"/>
</dbReference>
<evidence type="ECO:0000256" key="10">
    <source>
        <dbReference type="ARBA" id="ARBA00022737"/>
    </source>
</evidence>
<dbReference type="PROSITE" id="PS51294">
    <property type="entry name" value="HTH_MYB"/>
    <property type="match status" value="1"/>
</dbReference>
<dbReference type="PROSITE" id="PS51450">
    <property type="entry name" value="LRR"/>
    <property type="match status" value="1"/>
</dbReference>
<dbReference type="FunFam" id="3.40.50.2300:FF:000408">
    <property type="entry name" value="Two-component response regulator"/>
    <property type="match status" value="1"/>
</dbReference>
<dbReference type="FunFam" id="1.10.10.60:FF:000007">
    <property type="entry name" value="Two-component response regulator"/>
    <property type="match status" value="1"/>
</dbReference>
<dbReference type="CDD" id="cd17584">
    <property type="entry name" value="REC_typeB_ARR-like"/>
    <property type="match status" value="1"/>
</dbReference>
<keyword evidence="27" id="KW-1185">Reference proteome</keyword>
<dbReference type="InterPro" id="IPR046956">
    <property type="entry name" value="RLP23-like"/>
</dbReference>
<dbReference type="EMBL" id="KV016685">
    <property type="protein sequence ID" value="KZV19552.1"/>
    <property type="molecule type" value="Genomic_DNA"/>
</dbReference>
<keyword evidence="8" id="KW-0812">Transmembrane</keyword>
<keyword evidence="15" id="KW-0238">DNA-binding</keyword>
<dbReference type="InterPro" id="IPR003591">
    <property type="entry name" value="Leu-rich_rpt_typical-subtyp"/>
</dbReference>
<feature type="chain" id="PRO_5016277587" description="Two-component response regulator" evidence="23">
    <location>
        <begin position="18"/>
        <end position="1580"/>
    </location>
</feature>
<dbReference type="Gene3D" id="1.10.10.60">
    <property type="entry name" value="Homeodomain-like"/>
    <property type="match status" value="1"/>
</dbReference>
<evidence type="ECO:0000256" key="14">
    <source>
        <dbReference type="ARBA" id="ARBA00023015"/>
    </source>
</evidence>
<dbReference type="Pfam" id="PF00249">
    <property type="entry name" value="Myb_DNA-binding"/>
    <property type="match status" value="1"/>
</dbReference>
<evidence type="ECO:0000256" key="3">
    <source>
        <dbReference type="ARBA" id="ARBA00006015"/>
    </source>
</evidence>
<evidence type="ECO:0000256" key="18">
    <source>
        <dbReference type="ARBA" id="ARBA00023163"/>
    </source>
</evidence>
<keyword evidence="9 23" id="KW-0732">Signal</keyword>